<proteinExistence type="predicted"/>
<gene>
    <name evidence="1" type="ORF">EKO04_001537</name>
</gene>
<dbReference type="OrthoDB" id="5242705at2759"/>
<dbReference type="EMBL" id="RZGK01000003">
    <property type="protein sequence ID" value="KAF9700736.1"/>
    <property type="molecule type" value="Genomic_DNA"/>
</dbReference>
<name>A0A8H7JDX6_9PLEO</name>
<evidence type="ECO:0000313" key="1">
    <source>
        <dbReference type="EMBL" id="KAF9700736.1"/>
    </source>
</evidence>
<accession>A0A8H7JDX6</accession>
<dbReference type="AlphaFoldDB" id="A0A8H7JDX6"/>
<organism evidence="1 2">
    <name type="scientific">Ascochyta lentis</name>
    <dbReference type="NCBI Taxonomy" id="205686"/>
    <lineage>
        <taxon>Eukaryota</taxon>
        <taxon>Fungi</taxon>
        <taxon>Dikarya</taxon>
        <taxon>Ascomycota</taxon>
        <taxon>Pezizomycotina</taxon>
        <taxon>Dothideomycetes</taxon>
        <taxon>Pleosporomycetidae</taxon>
        <taxon>Pleosporales</taxon>
        <taxon>Pleosporineae</taxon>
        <taxon>Didymellaceae</taxon>
        <taxon>Ascochyta</taxon>
    </lineage>
</organism>
<reference evidence="1" key="2">
    <citation type="submission" date="2020-09" db="EMBL/GenBank/DDBJ databases">
        <title>Reference genome assembly for Australian Ascochyta lentis isolate Al4.</title>
        <authorList>
            <person name="Lee R.C."/>
            <person name="Farfan-Caceres L.M."/>
            <person name="Debler J.W."/>
            <person name="Williams A.H."/>
            <person name="Henares B.M."/>
        </authorList>
    </citation>
    <scope>NUCLEOTIDE SEQUENCE</scope>
    <source>
        <strain evidence="1">Al4</strain>
    </source>
</reference>
<dbReference type="Proteomes" id="UP000651452">
    <property type="component" value="Unassembled WGS sequence"/>
</dbReference>
<dbReference type="PANTHER" id="PTHR35394">
    <property type="entry name" value="DUF3176 DOMAIN-CONTAINING PROTEIN"/>
    <property type="match status" value="1"/>
</dbReference>
<evidence type="ECO:0000313" key="2">
    <source>
        <dbReference type="Proteomes" id="UP000651452"/>
    </source>
</evidence>
<reference evidence="1" key="1">
    <citation type="submission" date="2018-12" db="EMBL/GenBank/DDBJ databases">
        <authorList>
            <person name="Syme R.A."/>
            <person name="Farfan-Caceres L."/>
            <person name="Lichtenzveig J."/>
        </authorList>
    </citation>
    <scope>NUCLEOTIDE SEQUENCE</scope>
    <source>
        <strain evidence="1">Al4</strain>
    </source>
</reference>
<comment type="caution">
    <text evidence="1">The sequence shown here is derived from an EMBL/GenBank/DDBJ whole genome shotgun (WGS) entry which is preliminary data.</text>
</comment>
<sequence>MCGYFFNTSNDIAVMMAGYAIDRTTTAPNGALIMRTLPGLSIHEKKPLFVNGSINLPHIRNPITNVLTASSADGAVASVYRKEPPIAHECVLSWCVQTIKSLYYEGTYHEVIMQTRTNTTVTQNLWAAKQIVTAFQNGTEIDYTENVVIKMGESLNGKISDFGLSNDSVCAQMMPSTTCFLPTTRSIQTRLSPC</sequence>
<dbReference type="PANTHER" id="PTHR35394:SF5">
    <property type="entry name" value="DUF3176 DOMAIN-CONTAINING PROTEIN"/>
    <property type="match status" value="1"/>
</dbReference>
<protein>
    <submittedName>
        <fullName evidence="1">Uncharacterized protein</fullName>
    </submittedName>
</protein>
<keyword evidence="2" id="KW-1185">Reference proteome</keyword>